<protein>
    <submittedName>
        <fullName evidence="2">Uncharacterized protein</fullName>
    </submittedName>
</protein>
<comment type="caution">
    <text evidence="2">The sequence shown here is derived from an EMBL/GenBank/DDBJ whole genome shotgun (WGS) entry which is preliminary data.</text>
</comment>
<accession>A0AAV8U5D8</accession>
<dbReference type="Proteomes" id="UP001159364">
    <property type="component" value="Linkage Group LG01"/>
</dbReference>
<gene>
    <name evidence="2" type="ORF">K2173_016909</name>
</gene>
<reference evidence="2 3" key="1">
    <citation type="submission" date="2021-09" db="EMBL/GenBank/DDBJ databases">
        <title>Genomic insights and catalytic innovation underlie evolution of tropane alkaloids biosynthesis.</title>
        <authorList>
            <person name="Wang Y.-J."/>
            <person name="Tian T."/>
            <person name="Huang J.-P."/>
            <person name="Huang S.-X."/>
        </authorList>
    </citation>
    <scope>NUCLEOTIDE SEQUENCE [LARGE SCALE GENOMIC DNA]</scope>
    <source>
        <strain evidence="2">KIB-2018</strain>
        <tissue evidence="2">Leaf</tissue>
    </source>
</reference>
<dbReference type="AlphaFoldDB" id="A0AAV8U5D8"/>
<evidence type="ECO:0000313" key="3">
    <source>
        <dbReference type="Proteomes" id="UP001159364"/>
    </source>
</evidence>
<evidence type="ECO:0000313" key="2">
    <source>
        <dbReference type="EMBL" id="KAJ8774463.1"/>
    </source>
</evidence>
<sequence>MNGRYCTESLDSLKMKTFEQQESSRSWNNIMMHRLKNRERQRRYRTRKRLETEMKMTCVPDQSPVVNVEVEMNGNDRNFVAQVHCKRNWKKDARANACKDSDDVIAEAPQMKALHAENPPSLQNSGTYRPNIGRRNWKAEARKTRK</sequence>
<keyword evidence="3" id="KW-1185">Reference proteome</keyword>
<name>A0AAV8U5D8_9ROSI</name>
<dbReference type="EMBL" id="JAIWQS010000001">
    <property type="protein sequence ID" value="KAJ8774463.1"/>
    <property type="molecule type" value="Genomic_DNA"/>
</dbReference>
<proteinExistence type="predicted"/>
<feature type="region of interest" description="Disordered" evidence="1">
    <location>
        <begin position="113"/>
        <end position="146"/>
    </location>
</feature>
<organism evidence="2 3">
    <name type="scientific">Erythroxylum novogranatense</name>
    <dbReference type="NCBI Taxonomy" id="1862640"/>
    <lineage>
        <taxon>Eukaryota</taxon>
        <taxon>Viridiplantae</taxon>
        <taxon>Streptophyta</taxon>
        <taxon>Embryophyta</taxon>
        <taxon>Tracheophyta</taxon>
        <taxon>Spermatophyta</taxon>
        <taxon>Magnoliopsida</taxon>
        <taxon>eudicotyledons</taxon>
        <taxon>Gunneridae</taxon>
        <taxon>Pentapetalae</taxon>
        <taxon>rosids</taxon>
        <taxon>fabids</taxon>
        <taxon>Malpighiales</taxon>
        <taxon>Erythroxylaceae</taxon>
        <taxon>Erythroxylum</taxon>
    </lineage>
</organism>
<evidence type="ECO:0000256" key="1">
    <source>
        <dbReference type="SAM" id="MobiDB-lite"/>
    </source>
</evidence>
<feature type="compositionally biased region" description="Basic and acidic residues" evidence="1">
    <location>
        <begin position="137"/>
        <end position="146"/>
    </location>
</feature>